<evidence type="ECO:0000256" key="5">
    <source>
        <dbReference type="ARBA" id="ARBA00022989"/>
    </source>
</evidence>
<dbReference type="Pfam" id="PF01566">
    <property type="entry name" value="Nramp"/>
    <property type="match status" value="1"/>
</dbReference>
<protein>
    <submittedName>
        <fullName evidence="8">NRAMP family divalent metal transporter</fullName>
    </submittedName>
</protein>
<comment type="caution">
    <text evidence="8">The sequence shown here is derived from an EMBL/GenBank/DDBJ whole genome shotgun (WGS) entry which is preliminary data.</text>
</comment>
<evidence type="ECO:0000313" key="9">
    <source>
        <dbReference type="Proteomes" id="UP001596977"/>
    </source>
</evidence>
<accession>A0ABW3H7G2</accession>
<evidence type="ECO:0000256" key="7">
    <source>
        <dbReference type="SAM" id="Phobius"/>
    </source>
</evidence>
<keyword evidence="6 7" id="KW-0472">Membrane</keyword>
<feature type="transmembrane region" description="Helical" evidence="7">
    <location>
        <begin position="234"/>
        <end position="259"/>
    </location>
</feature>
<evidence type="ECO:0000313" key="8">
    <source>
        <dbReference type="EMBL" id="MFD0947441.1"/>
    </source>
</evidence>
<organism evidence="8 9">
    <name type="scientific">Sphingomonas canadensis</name>
    <dbReference type="NCBI Taxonomy" id="1219257"/>
    <lineage>
        <taxon>Bacteria</taxon>
        <taxon>Pseudomonadati</taxon>
        <taxon>Pseudomonadota</taxon>
        <taxon>Alphaproteobacteria</taxon>
        <taxon>Sphingomonadales</taxon>
        <taxon>Sphingomonadaceae</taxon>
        <taxon>Sphingomonas</taxon>
    </lineage>
</organism>
<dbReference type="RefSeq" id="WP_264945299.1">
    <property type="nucleotide sequence ID" value="NZ_JAPDRA010000007.1"/>
</dbReference>
<feature type="transmembrane region" description="Helical" evidence="7">
    <location>
        <begin position="140"/>
        <end position="159"/>
    </location>
</feature>
<name>A0ABW3H7G2_9SPHN</name>
<evidence type="ECO:0000256" key="4">
    <source>
        <dbReference type="ARBA" id="ARBA00022847"/>
    </source>
</evidence>
<feature type="transmembrane region" description="Helical" evidence="7">
    <location>
        <begin position="328"/>
        <end position="347"/>
    </location>
</feature>
<evidence type="ECO:0000256" key="6">
    <source>
        <dbReference type="ARBA" id="ARBA00023136"/>
    </source>
</evidence>
<keyword evidence="5 7" id="KW-1133">Transmembrane helix</keyword>
<evidence type="ECO:0000256" key="2">
    <source>
        <dbReference type="ARBA" id="ARBA00022448"/>
    </source>
</evidence>
<dbReference type="PANTHER" id="PTHR11706">
    <property type="entry name" value="SOLUTE CARRIER PROTEIN FAMILY 11 MEMBER"/>
    <property type="match status" value="1"/>
</dbReference>
<dbReference type="Proteomes" id="UP001596977">
    <property type="component" value="Unassembled WGS sequence"/>
</dbReference>
<sequence length="414" mass="42774">MGLSRLIGAGLITGAADDDPSGIVTYSQAGAQFGYQLNWTMLATLPLLAAVQQIAARVGRVTGRGVVANLRDRVPRSILLAIVLLLAVANAINLGADLGAMGEVAAMVAGGAPHPYVLAFGAFCAIAQIFVSYGRYVRLLRWLTLSLFAYVGTALAVAIPWGEVLKRTVVPAFGTTPQYLLAVVAILGTTIAPYLIFWQAAEEVEDLELAGEAPLIDGTWPASLELRRIRFDTWLGIGFSNIVGLFIIIATAATLHVAGVTDIASAEQAAQALRPIAGAFAAGAFAAGIIGTGLLAVPVLAGSAAYAVGEAFGRPVGLGRRPGEARSFYAIIALSTLIGVGLHFTPIPPMRALFLSAVINGVIVIPILVALLVIAADRRVMGSYRVEGAMLWLGWITAAAMAAAGIAAALVAIA</sequence>
<comment type="subcellular location">
    <subcellularLocation>
        <location evidence="1">Membrane</location>
        <topology evidence="1">Multi-pass membrane protein</topology>
    </subcellularLocation>
</comment>
<feature type="transmembrane region" description="Helical" evidence="7">
    <location>
        <begin position="77"/>
        <end position="96"/>
    </location>
</feature>
<keyword evidence="2" id="KW-0813">Transport</keyword>
<keyword evidence="9" id="KW-1185">Reference proteome</keyword>
<feature type="transmembrane region" description="Helical" evidence="7">
    <location>
        <begin position="116"/>
        <end position="133"/>
    </location>
</feature>
<feature type="transmembrane region" description="Helical" evidence="7">
    <location>
        <begin position="179"/>
        <end position="197"/>
    </location>
</feature>
<proteinExistence type="predicted"/>
<feature type="transmembrane region" description="Helical" evidence="7">
    <location>
        <begin position="353"/>
        <end position="376"/>
    </location>
</feature>
<dbReference type="EMBL" id="JBHTJG010000007">
    <property type="protein sequence ID" value="MFD0947441.1"/>
    <property type="molecule type" value="Genomic_DNA"/>
</dbReference>
<keyword evidence="3 7" id="KW-0812">Transmembrane</keyword>
<feature type="transmembrane region" description="Helical" evidence="7">
    <location>
        <begin position="279"/>
        <end position="308"/>
    </location>
</feature>
<dbReference type="PANTHER" id="PTHR11706:SF33">
    <property type="entry name" value="NATURAL RESISTANCE-ASSOCIATED MACROPHAGE PROTEIN 2"/>
    <property type="match status" value="1"/>
</dbReference>
<dbReference type="InterPro" id="IPR001046">
    <property type="entry name" value="NRAMP_fam"/>
</dbReference>
<evidence type="ECO:0000256" key="1">
    <source>
        <dbReference type="ARBA" id="ARBA00004141"/>
    </source>
</evidence>
<evidence type="ECO:0000256" key="3">
    <source>
        <dbReference type="ARBA" id="ARBA00022692"/>
    </source>
</evidence>
<reference evidence="9" key="1">
    <citation type="journal article" date="2019" name="Int. J. Syst. Evol. Microbiol.">
        <title>The Global Catalogue of Microorganisms (GCM) 10K type strain sequencing project: providing services to taxonomists for standard genome sequencing and annotation.</title>
        <authorList>
            <consortium name="The Broad Institute Genomics Platform"/>
            <consortium name="The Broad Institute Genome Sequencing Center for Infectious Disease"/>
            <person name="Wu L."/>
            <person name="Ma J."/>
        </authorList>
    </citation>
    <scope>NUCLEOTIDE SEQUENCE [LARGE SCALE GENOMIC DNA]</scope>
    <source>
        <strain evidence="9">CCUG 62982</strain>
    </source>
</reference>
<feature type="transmembrane region" description="Helical" evidence="7">
    <location>
        <begin position="388"/>
        <end position="413"/>
    </location>
</feature>
<gene>
    <name evidence="8" type="ORF">ACFQ1E_13910</name>
</gene>
<keyword evidence="4" id="KW-0769">Symport</keyword>